<evidence type="ECO:0000256" key="8">
    <source>
        <dbReference type="ARBA" id="ARBA00023040"/>
    </source>
</evidence>
<evidence type="ECO:0000256" key="7">
    <source>
        <dbReference type="ARBA" id="ARBA00022989"/>
    </source>
</evidence>
<comment type="function">
    <text evidence="1">Odorant receptor.</text>
</comment>
<keyword evidence="10 12" id="KW-0675">Receptor</keyword>
<dbReference type="GO" id="GO:0005886">
    <property type="term" value="C:plasma membrane"/>
    <property type="evidence" value="ECO:0007669"/>
    <property type="project" value="UniProtKB-SubCell"/>
</dbReference>
<dbReference type="PROSITE" id="PS50262">
    <property type="entry name" value="G_PROTEIN_RECEP_F1_2"/>
    <property type="match status" value="1"/>
</dbReference>
<evidence type="ECO:0000256" key="9">
    <source>
        <dbReference type="ARBA" id="ARBA00023136"/>
    </source>
</evidence>
<protein>
    <recommendedName>
        <fullName evidence="13">Olfactory receptor</fullName>
    </recommendedName>
</protein>
<dbReference type="InterPro" id="IPR000276">
    <property type="entry name" value="GPCR_Rhodpsn"/>
</dbReference>
<keyword evidence="7 13" id="KW-1133">Transmembrane helix</keyword>
<dbReference type="CDD" id="cd15227">
    <property type="entry name" value="7tmA_OR14-like"/>
    <property type="match status" value="1"/>
</dbReference>
<evidence type="ECO:0000313" key="16">
    <source>
        <dbReference type="RefSeq" id="XP_032061131.1"/>
    </source>
</evidence>
<evidence type="ECO:0000256" key="10">
    <source>
        <dbReference type="ARBA" id="ARBA00023170"/>
    </source>
</evidence>
<dbReference type="Proteomes" id="UP000504639">
    <property type="component" value="Chromosome 34"/>
</dbReference>
<evidence type="ECO:0000256" key="3">
    <source>
        <dbReference type="ARBA" id="ARBA00022475"/>
    </source>
</evidence>
<sequence>MSNSSSITEFLLLAFADTRELQLLHFTLFLGIYLAALLGNSLVLTAVACDHHLHTPMYFFLLNLALLDLGCISTTVPKAMANSLWDTRAISYSGCVAQVFLFVFLVSAEYFLLTVMSYDRYVAICKPLHYGSLLGSRACAQMATAAWGSGFLYALLHTANTFSLPLCQGNAVDQFFCEIPQMLKISCTHSYLKSFWVVVVGVCLASGCFVFILFSYVQIFRAVLRMPSEQGQHKIFSTCLPHLFVVSLFISTCFFAYMKPPSISFPSLNLVVTVLYSVVPPTLNPLIYSIRNKELKWAIRKVVSWMFLNSDKFPLFPEVT</sequence>
<evidence type="ECO:0000256" key="11">
    <source>
        <dbReference type="ARBA" id="ARBA00023224"/>
    </source>
</evidence>
<feature type="transmembrane region" description="Helical" evidence="13">
    <location>
        <begin position="238"/>
        <end position="258"/>
    </location>
</feature>
<feature type="transmembrane region" description="Helical" evidence="13">
    <location>
        <begin position="23"/>
        <end position="46"/>
    </location>
</feature>
<evidence type="ECO:0000256" key="2">
    <source>
        <dbReference type="ARBA" id="ARBA00004651"/>
    </source>
</evidence>
<evidence type="ECO:0000256" key="13">
    <source>
        <dbReference type="RuleBase" id="RU363047"/>
    </source>
</evidence>
<dbReference type="FunFam" id="1.20.1070.10:FF:000037">
    <property type="entry name" value="Olfactory receptor"/>
    <property type="match status" value="1"/>
</dbReference>
<dbReference type="PRINTS" id="PR00245">
    <property type="entry name" value="OLFACTORYR"/>
</dbReference>
<keyword evidence="6 13" id="KW-0552">Olfaction</keyword>
<keyword evidence="8 12" id="KW-0297">G-protein coupled receptor</keyword>
<dbReference type="PROSITE" id="PS00237">
    <property type="entry name" value="G_PROTEIN_RECEP_F1_1"/>
    <property type="match status" value="1"/>
</dbReference>
<keyword evidence="5 12" id="KW-0812">Transmembrane</keyword>
<feature type="transmembrane region" description="Helical" evidence="13">
    <location>
        <begin position="134"/>
        <end position="156"/>
    </location>
</feature>
<evidence type="ECO:0000313" key="15">
    <source>
        <dbReference type="Proteomes" id="UP000504639"/>
    </source>
</evidence>
<dbReference type="AlphaFoldDB" id="A0A6J3EBS1"/>
<dbReference type="GO" id="GO:0004984">
    <property type="term" value="F:olfactory receptor activity"/>
    <property type="evidence" value="ECO:0007669"/>
    <property type="project" value="InterPro"/>
</dbReference>
<keyword evidence="4 13" id="KW-0716">Sensory transduction</keyword>
<reference evidence="16" key="1">
    <citation type="submission" date="2025-08" db="UniProtKB">
        <authorList>
            <consortium name="RefSeq"/>
        </authorList>
    </citation>
    <scope>IDENTIFICATION</scope>
    <source>
        <tissue evidence="16">Lung</tissue>
    </source>
</reference>
<dbReference type="Gene3D" id="1.20.1070.10">
    <property type="entry name" value="Rhodopsin 7-helix transmembrane proteins"/>
    <property type="match status" value="1"/>
</dbReference>
<gene>
    <name evidence="16" type="primary">LOC116500316</name>
</gene>
<dbReference type="PANTHER" id="PTHR26452">
    <property type="entry name" value="OLFACTORY RECEPTOR"/>
    <property type="match status" value="1"/>
</dbReference>
<evidence type="ECO:0000256" key="5">
    <source>
        <dbReference type="ARBA" id="ARBA00022692"/>
    </source>
</evidence>
<dbReference type="InterPro" id="IPR000725">
    <property type="entry name" value="Olfact_rcpt"/>
</dbReference>
<feature type="transmembrane region" description="Helical" evidence="13">
    <location>
        <begin position="195"/>
        <end position="217"/>
    </location>
</feature>
<dbReference type="InterPro" id="IPR050516">
    <property type="entry name" value="Olfactory_GPCR"/>
</dbReference>
<name>A0A6J3EBS1_AYTFU</name>
<keyword evidence="15" id="KW-1185">Reference proteome</keyword>
<evidence type="ECO:0000256" key="4">
    <source>
        <dbReference type="ARBA" id="ARBA00022606"/>
    </source>
</evidence>
<evidence type="ECO:0000259" key="14">
    <source>
        <dbReference type="PROSITE" id="PS50262"/>
    </source>
</evidence>
<dbReference type="SUPFAM" id="SSF81321">
    <property type="entry name" value="Family A G protein-coupled receptor-like"/>
    <property type="match status" value="1"/>
</dbReference>
<feature type="domain" description="G-protein coupled receptors family 1 profile" evidence="14">
    <location>
        <begin position="39"/>
        <end position="288"/>
    </location>
</feature>
<dbReference type="GO" id="GO:0004930">
    <property type="term" value="F:G protein-coupled receptor activity"/>
    <property type="evidence" value="ECO:0007669"/>
    <property type="project" value="UniProtKB-KW"/>
</dbReference>
<dbReference type="KEGG" id="aful:116500316"/>
<organism evidence="15 16">
    <name type="scientific">Aythya fuligula</name>
    <name type="common">Tufted duck</name>
    <name type="synonym">Anas fuligula</name>
    <dbReference type="NCBI Taxonomy" id="219594"/>
    <lineage>
        <taxon>Eukaryota</taxon>
        <taxon>Metazoa</taxon>
        <taxon>Chordata</taxon>
        <taxon>Craniata</taxon>
        <taxon>Vertebrata</taxon>
        <taxon>Euteleostomi</taxon>
        <taxon>Archelosauria</taxon>
        <taxon>Archosauria</taxon>
        <taxon>Dinosauria</taxon>
        <taxon>Saurischia</taxon>
        <taxon>Theropoda</taxon>
        <taxon>Coelurosauria</taxon>
        <taxon>Aves</taxon>
        <taxon>Neognathae</taxon>
        <taxon>Galloanserae</taxon>
        <taxon>Anseriformes</taxon>
        <taxon>Anatidae</taxon>
        <taxon>Aythyinae</taxon>
        <taxon>Aythya</taxon>
    </lineage>
</organism>
<keyword evidence="9 13" id="KW-0472">Membrane</keyword>
<evidence type="ECO:0000256" key="6">
    <source>
        <dbReference type="ARBA" id="ARBA00022725"/>
    </source>
</evidence>
<evidence type="ECO:0000256" key="1">
    <source>
        <dbReference type="ARBA" id="ARBA00002936"/>
    </source>
</evidence>
<dbReference type="InterPro" id="IPR017452">
    <property type="entry name" value="GPCR_Rhodpsn_7TM"/>
</dbReference>
<feature type="transmembrane region" description="Helical" evidence="13">
    <location>
        <begin position="58"/>
        <end position="77"/>
    </location>
</feature>
<accession>A0A6J3EBS1</accession>
<evidence type="ECO:0000256" key="12">
    <source>
        <dbReference type="RuleBase" id="RU000688"/>
    </source>
</evidence>
<feature type="transmembrane region" description="Helical" evidence="13">
    <location>
        <begin position="270"/>
        <end position="290"/>
    </location>
</feature>
<dbReference type="PRINTS" id="PR00237">
    <property type="entry name" value="GPCRRHODOPSN"/>
</dbReference>
<dbReference type="InParanoid" id="A0A6J3EBS1"/>
<dbReference type="GeneID" id="116500316"/>
<comment type="subcellular location">
    <subcellularLocation>
        <location evidence="2 13">Cell membrane</location>
        <topology evidence="2 13">Multi-pass membrane protein</topology>
    </subcellularLocation>
</comment>
<dbReference type="RefSeq" id="XP_032061131.1">
    <property type="nucleotide sequence ID" value="XM_032205240.1"/>
</dbReference>
<comment type="similarity">
    <text evidence="12">Belongs to the G-protein coupled receptor 1 family.</text>
</comment>
<feature type="transmembrane region" description="Helical" evidence="13">
    <location>
        <begin position="89"/>
        <end position="113"/>
    </location>
</feature>
<keyword evidence="3 13" id="KW-1003">Cell membrane</keyword>
<proteinExistence type="inferred from homology"/>
<dbReference type="Pfam" id="PF13853">
    <property type="entry name" value="7tm_4"/>
    <property type="match status" value="1"/>
</dbReference>
<keyword evidence="11 12" id="KW-0807">Transducer</keyword>